<dbReference type="InterPro" id="IPR037548">
    <property type="entry name" value="Bqt4"/>
</dbReference>
<dbReference type="PANTHER" id="PTHR38044">
    <property type="entry name" value="BOUQUET FORMATION PROTEIN 4"/>
    <property type="match status" value="1"/>
</dbReference>
<feature type="region of interest" description="Disordered" evidence="1">
    <location>
        <begin position="197"/>
        <end position="282"/>
    </location>
</feature>
<feature type="compositionally biased region" description="Low complexity" evidence="1">
    <location>
        <begin position="226"/>
        <end position="252"/>
    </location>
</feature>
<dbReference type="Proteomes" id="UP000807469">
    <property type="component" value="Unassembled WGS sequence"/>
</dbReference>
<dbReference type="GO" id="GO:0070197">
    <property type="term" value="P:meiotic attachment of telomere to nuclear envelope"/>
    <property type="evidence" value="ECO:0007669"/>
    <property type="project" value="InterPro"/>
</dbReference>
<keyword evidence="2" id="KW-0812">Transmembrane</keyword>
<keyword evidence="2" id="KW-0472">Membrane</keyword>
<dbReference type="GO" id="GO:0044820">
    <property type="term" value="P:mitotic telomere tethering at nuclear periphery"/>
    <property type="evidence" value="ECO:0007669"/>
    <property type="project" value="TreeGrafter"/>
</dbReference>
<evidence type="ECO:0000313" key="4">
    <source>
        <dbReference type="EMBL" id="KAF9475395.1"/>
    </source>
</evidence>
<sequence>MVARPSLPVRYANPNIKDHLKAPNLPPVKYQILNCQGKDILVGRLKIETPTDTGHAFILRRFDTGAISLTTMFRAAFPNASDSDERQEIQWVRDTYDLSGNNGSTKDAHITRLAGTWVSPSVALELGKAYALNEIIEAVVQATPDPNGNYRRSGKAAANATPTQPTITPAKGISPTESTFSALSTTAVVEGPTSVVVSKPPSAARSLPTPSPTANIPPSKRRKESSPAPTSQSSKPPSSRASPAPSKAATPRRSARTKSPAPRSAAATTVMRTPKATRSSVRKEIVATTSVTLGDSELTVVEEESQLVEDGVAGSELHDEDIREQQKLIQDLKSKREAAKAAVEPVQMDVSEGSSLGSKKKREREEEEPEFRFEFRESETQERPIATNRRVGRFHLEPRAKSFAWGLAAFAVGMGAAYLPAFF</sequence>
<feature type="transmembrane region" description="Helical" evidence="2">
    <location>
        <begin position="403"/>
        <end position="421"/>
    </location>
</feature>
<dbReference type="AlphaFoldDB" id="A0A9P5YVD3"/>
<feature type="compositionally biased region" description="Basic and acidic residues" evidence="1">
    <location>
        <begin position="370"/>
        <end position="381"/>
    </location>
</feature>
<proteinExistence type="predicted"/>
<dbReference type="GO" id="GO:1990862">
    <property type="term" value="C:nuclear membrane complex Bqt3-Bqt4"/>
    <property type="evidence" value="ECO:0007669"/>
    <property type="project" value="InterPro"/>
</dbReference>
<dbReference type="OrthoDB" id="5346159at2759"/>
<evidence type="ECO:0000256" key="1">
    <source>
        <dbReference type="SAM" id="MobiDB-lite"/>
    </source>
</evidence>
<dbReference type="PANTHER" id="PTHR38044:SF1">
    <property type="entry name" value="BOUQUET FORMATION PROTEIN 4"/>
    <property type="match status" value="1"/>
</dbReference>
<feature type="domain" description="HTH APSES-type" evidence="3">
    <location>
        <begin position="36"/>
        <end position="151"/>
    </location>
</feature>
<feature type="region of interest" description="Disordered" evidence="1">
    <location>
        <begin position="336"/>
        <end position="381"/>
    </location>
</feature>
<name>A0A9P5YVD3_9AGAR</name>
<dbReference type="GO" id="GO:0003677">
    <property type="term" value="F:DNA binding"/>
    <property type="evidence" value="ECO:0007669"/>
    <property type="project" value="InterPro"/>
</dbReference>
<accession>A0A9P5YVD3</accession>
<reference evidence="4" key="1">
    <citation type="submission" date="2020-11" db="EMBL/GenBank/DDBJ databases">
        <authorList>
            <consortium name="DOE Joint Genome Institute"/>
            <person name="Ahrendt S."/>
            <person name="Riley R."/>
            <person name="Andreopoulos W."/>
            <person name="Labutti K."/>
            <person name="Pangilinan J."/>
            <person name="Ruiz-Duenas F.J."/>
            <person name="Barrasa J.M."/>
            <person name="Sanchez-Garcia M."/>
            <person name="Camarero S."/>
            <person name="Miyauchi S."/>
            <person name="Serrano A."/>
            <person name="Linde D."/>
            <person name="Babiker R."/>
            <person name="Drula E."/>
            <person name="Ayuso-Fernandez I."/>
            <person name="Pacheco R."/>
            <person name="Padilla G."/>
            <person name="Ferreira P."/>
            <person name="Barriuso J."/>
            <person name="Kellner H."/>
            <person name="Castanera R."/>
            <person name="Alfaro M."/>
            <person name="Ramirez L."/>
            <person name="Pisabarro A.G."/>
            <person name="Kuo A."/>
            <person name="Tritt A."/>
            <person name="Lipzen A."/>
            <person name="He G."/>
            <person name="Yan M."/>
            <person name="Ng V."/>
            <person name="Cullen D."/>
            <person name="Martin F."/>
            <person name="Rosso M.-N."/>
            <person name="Henrissat B."/>
            <person name="Hibbett D."/>
            <person name="Martinez A.T."/>
            <person name="Grigoriev I.V."/>
        </authorList>
    </citation>
    <scope>NUCLEOTIDE SEQUENCE</scope>
    <source>
        <strain evidence="4">CIRM-BRFM 674</strain>
    </source>
</reference>
<dbReference type="InterPro" id="IPR036887">
    <property type="entry name" value="HTH_APSES_sf"/>
</dbReference>
<organism evidence="4 5">
    <name type="scientific">Pholiota conissans</name>
    <dbReference type="NCBI Taxonomy" id="109636"/>
    <lineage>
        <taxon>Eukaryota</taxon>
        <taxon>Fungi</taxon>
        <taxon>Dikarya</taxon>
        <taxon>Basidiomycota</taxon>
        <taxon>Agaricomycotina</taxon>
        <taxon>Agaricomycetes</taxon>
        <taxon>Agaricomycetidae</taxon>
        <taxon>Agaricales</taxon>
        <taxon>Agaricineae</taxon>
        <taxon>Strophariaceae</taxon>
        <taxon>Pholiota</taxon>
    </lineage>
</organism>
<dbReference type="InterPro" id="IPR003163">
    <property type="entry name" value="Tscrpt_reg_HTH_APSES-type"/>
</dbReference>
<comment type="caution">
    <text evidence="4">The sequence shown here is derived from an EMBL/GenBank/DDBJ whole genome shotgun (WGS) entry which is preliminary data.</text>
</comment>
<evidence type="ECO:0000313" key="5">
    <source>
        <dbReference type="Proteomes" id="UP000807469"/>
    </source>
</evidence>
<dbReference type="EMBL" id="MU155334">
    <property type="protein sequence ID" value="KAF9475395.1"/>
    <property type="molecule type" value="Genomic_DNA"/>
</dbReference>
<keyword evidence="5" id="KW-1185">Reference proteome</keyword>
<feature type="compositionally biased region" description="Polar residues" evidence="1">
    <location>
        <begin position="266"/>
        <end position="279"/>
    </location>
</feature>
<gene>
    <name evidence="4" type="ORF">BDN70DRAFT_883763</name>
</gene>
<evidence type="ECO:0000256" key="2">
    <source>
        <dbReference type="SAM" id="Phobius"/>
    </source>
</evidence>
<dbReference type="SUPFAM" id="SSF54616">
    <property type="entry name" value="DNA-binding domain of Mlu1-box binding protein MBP1"/>
    <property type="match status" value="1"/>
</dbReference>
<feature type="region of interest" description="Disordered" evidence="1">
    <location>
        <begin position="144"/>
        <end position="175"/>
    </location>
</feature>
<keyword evidence="2" id="KW-1133">Transmembrane helix</keyword>
<dbReference type="PROSITE" id="PS51299">
    <property type="entry name" value="HTH_APSES"/>
    <property type="match status" value="1"/>
</dbReference>
<evidence type="ECO:0000259" key="3">
    <source>
        <dbReference type="PROSITE" id="PS51299"/>
    </source>
</evidence>
<protein>
    <recommendedName>
        <fullName evidence="3">HTH APSES-type domain-containing protein</fullName>
    </recommendedName>
</protein>